<feature type="domain" description="Calx-beta" evidence="6">
    <location>
        <begin position="378"/>
        <end position="472"/>
    </location>
</feature>
<comment type="caution">
    <text evidence="7">The sequence shown here is derived from an EMBL/GenBank/DDBJ whole genome shotgun (WGS) entry which is preliminary data.</text>
</comment>
<dbReference type="Pfam" id="PF03160">
    <property type="entry name" value="Calx-beta"/>
    <property type="match status" value="2"/>
</dbReference>
<reference evidence="7 8" key="1">
    <citation type="submission" date="2018-01" db="EMBL/GenBank/DDBJ databases">
        <title>The draft genome sequence of Halioglobus japonicus S1-36.</title>
        <authorList>
            <person name="Du Z.-J."/>
            <person name="Shi M.-J."/>
        </authorList>
    </citation>
    <scope>NUCLEOTIDE SEQUENCE [LARGE SCALE GENOMIC DNA]</scope>
    <source>
        <strain evidence="7 8">S1-36</strain>
    </source>
</reference>
<evidence type="ECO:0000313" key="8">
    <source>
        <dbReference type="Proteomes" id="UP000235162"/>
    </source>
</evidence>
<dbReference type="InterPro" id="IPR003644">
    <property type="entry name" value="Calx_beta"/>
</dbReference>
<dbReference type="InterPro" id="IPR047777">
    <property type="entry name" value="LapA-like_RM"/>
</dbReference>
<evidence type="ECO:0000256" key="2">
    <source>
        <dbReference type="ARBA" id="ARBA00022737"/>
    </source>
</evidence>
<sequence>MDEAQIAVVAGLTGKAYVRNAEGELRELSIGDALFEGETVVTPDGVMVELTLTDGSLMVVDAPEMMLSPDLVAETAPGPDESAVQDETIEAVLAALESGEDLGEVLEATAAGPSSLSGPSGEGHSFIRLGRIAESTSEFDGIGGSTGNEAEAEAGQDSTPVDAIDDEASTDAGVPVVISVENNDIFAEGEDVISISQPENGVAILNDDDTVTYIPNEGFSGTDTFTYTATNPDGTQGDTAVVTVEVNPPADPPPPPPVEPPVVEPPVVEPPVVEALPEISVGDDVVIEGGTAQVVVSIDKPWDEPISVAFETEDDTATVIGGDYDPETGTITFAPGVTELVILVSTNEDNIREGSEFFNVNLSDPVNATIADGEGVVEIVDVYEDPTITIGDDVVVEGDTAQLVVSLSRAVEEEVTVDFVSADGTAIEVNGDYLGTSGTLTFAPGETELVINVVTLDDAEDEASENMFIDLSNPTNAEIEDPQGRVTIRDNEVPDTPNDPPVTETETITVDEAALASGSNPGSNSETVSGQLDATDPNGDALSFVPGVQVGTYGTLEINADGSYVYTLNSRFDTNPDADNGTQTEFGAESFEYTVSDGNGGFDTGTVSINIVDDVADAQDDTDSTNAGASTNGDVITNDVTGADGIEGVVGVLAAADYVSGDLENGVGVIAGAQGSLELNADGTYTYTANEDATGEDVFYYTIVDGDGDLSTAMLRITIENNPPTAEDEEARVSEEGLAGADPDGEGDQDTTNQVTANGTIVLGDTDGEALTVTFDAASLPLNTDWTSGGEAIEWELSPDEKVVTGIADGETVITITLLNDAGSYSVELSAPFDHTDTTVEEDLSFDLGVVVSDGDAETSSTLSVFVEDDSPAAEIDEADEYDVRDDSDVVPEDKSGDVSIGAAINIVEGADQGSALSISLDDANFIDAAPSALALTAGVSASTWATIVKNGEELGELTIEWDGSNASWEFKPVDNTAETDPDNLEFTFTTTVTDSDGDTASDSHQVEVEPVADVPTGLAIAFGSPSIEGNDLEVFINQEVGDQVGDDVINGTPNFDYNDIVVVPLDFGGEFANQVITINPSVDISGSWNHDGDGPYFDDNWGMIVYDPEDGAFGGGFNPGQSSIPDGAVGNPVAFFFYNQNIIEDNDTTPDIETIDGVDYYRFGTPQNGENDSFAFSHTTSLDIQLNENGQAYVVFGAETTQQSESVVIDGVAVADAPDTYVYGVNLDVGIADADGSESMTVTITLNTFEEGTNTPVEVAANLLDGSSDEVPDTGAPADNQWVVTLDPGQSLDDVFELRMLQTEEAFDFSVTITAVTTEAANGDTAQNEFTSDVVTVPGASVAAAAFAAPAAFAQDLGVVDPAEDVGTPDNELAAGEVPLIGTDGNDVFMFDLADAGSSASYEVSNFGADGQDALDLSDLLQGESEDTLENYLNITSDGTNTVIEIASSGFSSGYDAAEVDSTITLLNVDLGNDTAAAIAELLSNQQLNVD</sequence>
<dbReference type="Pfam" id="PF17963">
    <property type="entry name" value="Big_9"/>
    <property type="match status" value="3"/>
</dbReference>
<accession>A0AAP8SMW6</accession>
<name>A0AAP8SMW6_9GAMM</name>
<dbReference type="Proteomes" id="UP000235162">
    <property type="component" value="Unassembled WGS sequence"/>
</dbReference>
<dbReference type="NCBIfam" id="TIGR01965">
    <property type="entry name" value="VCBS_repeat"/>
    <property type="match status" value="1"/>
</dbReference>
<dbReference type="GO" id="GO:0007154">
    <property type="term" value="P:cell communication"/>
    <property type="evidence" value="ECO:0007669"/>
    <property type="project" value="InterPro"/>
</dbReference>
<dbReference type="GO" id="GO:0016020">
    <property type="term" value="C:membrane"/>
    <property type="evidence" value="ECO:0007669"/>
    <property type="project" value="InterPro"/>
</dbReference>
<dbReference type="InterPro" id="IPR010221">
    <property type="entry name" value="VCBS_dom"/>
</dbReference>
<keyword evidence="4" id="KW-0813">Transport</keyword>
<dbReference type="PANTHER" id="PTHR11878:SF65">
    <property type="entry name" value="NA_CA-EXCHANGE PROTEIN, ISOFORM G"/>
    <property type="match status" value="1"/>
</dbReference>
<evidence type="ECO:0000256" key="1">
    <source>
        <dbReference type="ARBA" id="ARBA00022729"/>
    </source>
</evidence>
<dbReference type="SMART" id="SM00237">
    <property type="entry name" value="Calx_beta"/>
    <property type="match status" value="2"/>
</dbReference>
<evidence type="ECO:0000256" key="4">
    <source>
        <dbReference type="ARBA" id="ARBA00023065"/>
    </source>
</evidence>
<evidence type="ECO:0000259" key="6">
    <source>
        <dbReference type="SMART" id="SM00237"/>
    </source>
</evidence>
<proteinExistence type="predicted"/>
<dbReference type="EMBL" id="PKUR01000002">
    <property type="protein sequence ID" value="PLW86025.1"/>
    <property type="molecule type" value="Genomic_DNA"/>
</dbReference>
<gene>
    <name evidence="7" type="ORF">C0029_06110</name>
</gene>
<dbReference type="Gene3D" id="2.60.40.2030">
    <property type="match status" value="2"/>
</dbReference>
<evidence type="ECO:0000313" key="7">
    <source>
        <dbReference type="EMBL" id="PLW86025.1"/>
    </source>
</evidence>
<dbReference type="SUPFAM" id="SSF141072">
    <property type="entry name" value="CalX-like"/>
    <property type="match status" value="2"/>
</dbReference>
<dbReference type="NCBIfam" id="NF033682">
    <property type="entry name" value="retention_LapA"/>
    <property type="match status" value="1"/>
</dbReference>
<dbReference type="Gene3D" id="2.60.40.3440">
    <property type="match status" value="2"/>
</dbReference>
<feature type="region of interest" description="Disordered" evidence="5">
    <location>
        <begin position="137"/>
        <end position="158"/>
    </location>
</feature>
<dbReference type="NCBIfam" id="TIGR03661">
    <property type="entry name" value="T1SS_VCA0849"/>
    <property type="match status" value="1"/>
</dbReference>
<dbReference type="PANTHER" id="PTHR11878">
    <property type="entry name" value="SODIUM/CALCIUM EXCHANGER"/>
    <property type="match status" value="1"/>
</dbReference>
<dbReference type="GO" id="GO:0030001">
    <property type="term" value="P:metal ion transport"/>
    <property type="evidence" value="ECO:0007669"/>
    <property type="project" value="TreeGrafter"/>
</dbReference>
<evidence type="ECO:0000256" key="3">
    <source>
        <dbReference type="ARBA" id="ARBA00022837"/>
    </source>
</evidence>
<keyword evidence="3" id="KW-0106">Calcium</keyword>
<protein>
    <recommendedName>
        <fullName evidence="6">Calx-beta domain-containing protein</fullName>
    </recommendedName>
</protein>
<dbReference type="InterPro" id="IPR019960">
    <property type="entry name" value="T1SS_VCA0849"/>
</dbReference>
<dbReference type="InterPro" id="IPR038081">
    <property type="entry name" value="CalX-like_sf"/>
</dbReference>
<keyword evidence="4" id="KW-0406">Ion transport</keyword>
<dbReference type="InterPro" id="IPR051171">
    <property type="entry name" value="CaCA"/>
</dbReference>
<evidence type="ECO:0000256" key="5">
    <source>
        <dbReference type="SAM" id="MobiDB-lite"/>
    </source>
</evidence>
<feature type="domain" description="Calx-beta" evidence="6">
    <location>
        <begin position="271"/>
        <end position="363"/>
    </location>
</feature>
<dbReference type="RefSeq" id="WP_102106191.1">
    <property type="nucleotide sequence ID" value="NZ_PKUR01000002.1"/>
</dbReference>
<keyword evidence="1" id="KW-0732">Signal</keyword>
<keyword evidence="2" id="KW-0677">Repeat</keyword>
<feature type="region of interest" description="Disordered" evidence="5">
    <location>
        <begin position="722"/>
        <end position="753"/>
    </location>
</feature>
<organism evidence="7 8">
    <name type="scientific">Halioglobus japonicus</name>
    <dbReference type="NCBI Taxonomy" id="930805"/>
    <lineage>
        <taxon>Bacteria</taxon>
        <taxon>Pseudomonadati</taxon>
        <taxon>Pseudomonadota</taxon>
        <taxon>Gammaproteobacteria</taxon>
        <taxon>Cellvibrionales</taxon>
        <taxon>Halieaceae</taxon>
        <taxon>Halioglobus</taxon>
    </lineage>
</organism>
<keyword evidence="8" id="KW-1185">Reference proteome</keyword>